<evidence type="ECO:0000256" key="2">
    <source>
        <dbReference type="ARBA" id="ARBA00022801"/>
    </source>
</evidence>
<dbReference type="AlphaFoldDB" id="A0A060CKJ5"/>
<comment type="similarity">
    <text evidence="1">Belongs to the metallo-dependent hydrolases superfamily. NagA family.</text>
</comment>
<keyword evidence="2" id="KW-0378">Hydrolase</keyword>
<dbReference type="GO" id="GO:0006046">
    <property type="term" value="P:N-acetylglucosamine catabolic process"/>
    <property type="evidence" value="ECO:0007669"/>
    <property type="project" value="TreeGrafter"/>
</dbReference>
<proteinExistence type="inferred from homology"/>
<feature type="region of interest" description="Disordered" evidence="3">
    <location>
        <begin position="102"/>
        <end position="134"/>
    </location>
</feature>
<dbReference type="Gene3D" id="3.20.20.140">
    <property type="entry name" value="Metal-dependent hydrolases"/>
    <property type="match status" value="1"/>
</dbReference>
<feature type="compositionally biased region" description="Basic residues" evidence="3">
    <location>
        <begin position="115"/>
        <end position="134"/>
    </location>
</feature>
<dbReference type="EMBL" id="KF128119">
    <property type="protein sequence ID" value="AIA95482.1"/>
    <property type="molecule type" value="Genomic_DNA"/>
</dbReference>
<reference evidence="4" key="1">
    <citation type="journal article" date="2013" name="Environ. Microbiol.">
        <title>Seasonally variable intestinal metagenomes of the red palm weevil (Rhynchophorus ferrugineus).</title>
        <authorList>
            <person name="Jia S."/>
            <person name="Zhang X."/>
            <person name="Zhang G."/>
            <person name="Yin A."/>
            <person name="Zhang S."/>
            <person name="Li F."/>
            <person name="Wang L."/>
            <person name="Zhao D."/>
            <person name="Yun Q."/>
            <person name="Tala"/>
            <person name="Wang J."/>
            <person name="Sun G."/>
            <person name="Baabdullah M."/>
            <person name="Yu X."/>
            <person name="Hu S."/>
            <person name="Al-Mssallem I.S."/>
            <person name="Yu J."/>
        </authorList>
    </citation>
    <scope>NUCLEOTIDE SEQUENCE</scope>
</reference>
<feature type="non-terminal residue" evidence="4">
    <location>
        <position position="1"/>
    </location>
</feature>
<organism evidence="4">
    <name type="scientific">uncultured Jonesia sp</name>
    <dbReference type="NCBI Taxonomy" id="1017339"/>
    <lineage>
        <taxon>Bacteria</taxon>
        <taxon>Bacillati</taxon>
        <taxon>Actinomycetota</taxon>
        <taxon>Actinomycetes</taxon>
        <taxon>Micrococcales</taxon>
        <taxon>Jonesiaceae</taxon>
        <taxon>Jonesia</taxon>
        <taxon>environmental samples</taxon>
    </lineage>
</organism>
<name>A0A060CKJ5_9MICO</name>
<accession>A0A060CKJ5</accession>
<protein>
    <submittedName>
        <fullName evidence="4">CAZy families CE9 protein</fullName>
    </submittedName>
</protein>
<sequence length="134" mass="13731">PGMAVELIADCVHVHPALLGDTTRLKPGQFVLVTDSMAAAAADDGDYTLGPLAVEVRDGVARVAGTDTIAGSTLTLDKAVRLCVTEAGVGLPEAVAAATRVPADLLGRPDLGPPRTRHPGRPRGPRRRPAGGRS</sequence>
<dbReference type="SUPFAM" id="SSF51556">
    <property type="entry name" value="Metallo-dependent hydrolases"/>
    <property type="match status" value="1"/>
</dbReference>
<dbReference type="PANTHER" id="PTHR11113">
    <property type="entry name" value="N-ACETYLGLUCOSAMINE-6-PHOSPHATE DEACETYLASE"/>
    <property type="match status" value="1"/>
</dbReference>
<dbReference type="InterPro" id="IPR032466">
    <property type="entry name" value="Metal_Hydrolase"/>
</dbReference>
<evidence type="ECO:0000256" key="3">
    <source>
        <dbReference type="SAM" id="MobiDB-lite"/>
    </source>
</evidence>
<dbReference type="GO" id="GO:0008448">
    <property type="term" value="F:N-acetylglucosamine-6-phosphate deacetylase activity"/>
    <property type="evidence" value="ECO:0007669"/>
    <property type="project" value="TreeGrafter"/>
</dbReference>
<evidence type="ECO:0000313" key="4">
    <source>
        <dbReference type="EMBL" id="AIA95482.1"/>
    </source>
</evidence>
<evidence type="ECO:0000256" key="1">
    <source>
        <dbReference type="ARBA" id="ARBA00010716"/>
    </source>
</evidence>
<dbReference type="PANTHER" id="PTHR11113:SF14">
    <property type="entry name" value="N-ACETYLGLUCOSAMINE-6-PHOSPHATE DEACETYLASE"/>
    <property type="match status" value="1"/>
</dbReference>
<feature type="non-terminal residue" evidence="4">
    <location>
        <position position="134"/>
    </location>
</feature>